<dbReference type="InterPro" id="IPR029044">
    <property type="entry name" value="Nucleotide-diphossugar_trans"/>
</dbReference>
<name>A0A383RG92_PAEAL</name>
<evidence type="ECO:0000259" key="5">
    <source>
        <dbReference type="Pfam" id="PF25087"/>
    </source>
</evidence>
<dbReference type="Gene3D" id="3.90.550.10">
    <property type="entry name" value="Spore Coat Polysaccharide Biosynthesis Protein SpsA, Chain A"/>
    <property type="match status" value="1"/>
</dbReference>
<organism evidence="6 7">
    <name type="scientific">Paenibacillus alvei</name>
    <name type="common">Bacillus alvei</name>
    <dbReference type="NCBI Taxonomy" id="44250"/>
    <lineage>
        <taxon>Bacteria</taxon>
        <taxon>Bacillati</taxon>
        <taxon>Bacillota</taxon>
        <taxon>Bacilli</taxon>
        <taxon>Bacillales</taxon>
        <taxon>Paenibacillaceae</taxon>
        <taxon>Paenibacillus</taxon>
    </lineage>
</organism>
<dbReference type="RefSeq" id="WP_138187430.1">
    <property type="nucleotide sequence ID" value="NZ_LS992241.1"/>
</dbReference>
<dbReference type="SUPFAM" id="SSF53738">
    <property type="entry name" value="Phosphoglucomutase, first 3 domains"/>
    <property type="match status" value="1"/>
</dbReference>
<dbReference type="Pfam" id="PF02878">
    <property type="entry name" value="PGM_PMM_I"/>
    <property type="match status" value="1"/>
</dbReference>
<evidence type="ECO:0000313" key="6">
    <source>
        <dbReference type="EMBL" id="SYX85612.1"/>
    </source>
</evidence>
<protein>
    <submittedName>
        <fullName evidence="6">Putative mannose-1-phosphate guanyltransferase Mpg</fullName>
    </submittedName>
</protein>
<dbReference type="SUPFAM" id="SSF53448">
    <property type="entry name" value="Nucleotide-diphospho-sugar transferases"/>
    <property type="match status" value="1"/>
</dbReference>
<feature type="domain" description="Nucleotidyl transferase" evidence="3">
    <location>
        <begin position="2"/>
        <end position="230"/>
    </location>
</feature>
<evidence type="ECO:0000256" key="1">
    <source>
        <dbReference type="ARBA" id="ARBA00007274"/>
    </source>
</evidence>
<reference evidence="7" key="1">
    <citation type="submission" date="2018-08" db="EMBL/GenBank/DDBJ databases">
        <authorList>
            <person name="Chevrot R."/>
        </authorList>
    </citation>
    <scope>NUCLEOTIDE SEQUENCE [LARGE SCALE GENOMIC DNA]</scope>
</reference>
<dbReference type="EMBL" id="LS992241">
    <property type="protein sequence ID" value="SYX85612.1"/>
    <property type="molecule type" value="Genomic_DNA"/>
</dbReference>
<dbReference type="Pfam" id="PF25087">
    <property type="entry name" value="GMPPB_C"/>
    <property type="match status" value="1"/>
</dbReference>
<dbReference type="SUPFAM" id="SSF51161">
    <property type="entry name" value="Trimeric LpxA-like enzymes"/>
    <property type="match status" value="1"/>
</dbReference>
<dbReference type="Gene3D" id="3.40.120.10">
    <property type="entry name" value="Alpha-D-Glucose-1,6-Bisphosphate, subunit A, domain 3"/>
    <property type="match status" value="1"/>
</dbReference>
<dbReference type="Proteomes" id="UP000304148">
    <property type="component" value="Chromosome"/>
</dbReference>
<feature type="domain" description="Mannose-1-phosphate guanyltransferase C-terminal" evidence="5">
    <location>
        <begin position="264"/>
        <end position="367"/>
    </location>
</feature>
<comment type="similarity">
    <text evidence="1">Belongs to the transferase hexapeptide repeat family.</text>
</comment>
<dbReference type="Gene3D" id="3.30.310.50">
    <property type="entry name" value="Alpha-D-phosphohexomutase, C-terminal domain"/>
    <property type="match status" value="1"/>
</dbReference>
<dbReference type="GO" id="GO:0016740">
    <property type="term" value="F:transferase activity"/>
    <property type="evidence" value="ECO:0007669"/>
    <property type="project" value="UniProtKB-KW"/>
</dbReference>
<dbReference type="Pfam" id="PF00483">
    <property type="entry name" value="NTP_transferase"/>
    <property type="match status" value="1"/>
</dbReference>
<evidence type="ECO:0000313" key="7">
    <source>
        <dbReference type="Proteomes" id="UP000304148"/>
    </source>
</evidence>
<dbReference type="InterPro" id="IPR036900">
    <property type="entry name" value="A-D-PHexomutase_C_sf"/>
</dbReference>
<sequence>MKAVIMAGGKGTRLRPLTLGTPKPMVPLLNRPCMEYIIELLKRYDIHQIAVTVQYLPDVIRNHFGDGSKYGVQLHYFEEDAPLGTAGSIKNAESFLNESFIVISGDALTDFNLRQAIHYHKEKQAIATMVLTQVSLPLEYGVVMTDEEGLVSRFLEKPSYGEIFSDTVNTGIYVLEPEILDWIPERESYDFSLHLFPRLLQEQQRLYGYTASGYWSDIGNLQQYRQTQFDMLDRRVDVHIQAAEPMPGLFVESGVRLPSRIRLSGPAYIGSDSILHPSCSIGPYTILGSGNIVFPHSSLTRSILWNGNRVAKHCDIEDAILLHRTNIGSDVHIQEGAVIGSGCTIGDKSHIRSQVKLWPNKEVEAHSIVNATLIWGNAAASLFKGSKICGSPNSELTPEFIGKLACAYGSILNRESSIVLAASSHPFDTIMKNACAAGLQSQGIHIIDIGDAPLECLQHAVTTLKADGGIHFKVLSASEDAKFEQMVMSWMDARGMPFAKGLERKIENAYFQEDFARTPIEYMGRRRSEEHAITSYFTTLSKAIDFNLIQSASFKLIVQSSGAEAALVQQWSSLTGGILLHTQSDVPSPAAVIEHIRNVQADMGIMLTEDEGFRIYMSDGTSMHHNHLLPILLQALVQTGVNASIGVPISAPVTAEQIVSRSGVRVVRTQEPLRSQMEATSGIALLPAAHRLYAISLILQLMADTGQPLHRLVADIPTLHTAIEEVTCPRSDKGSVMREMTEWVRQSSYRAEFLDGIKIETPEGSILIQPDQEEPLFRVISQADSMTKARILAHEYAGRLIQTQSPLRK</sequence>
<evidence type="ECO:0000259" key="3">
    <source>
        <dbReference type="Pfam" id="PF00483"/>
    </source>
</evidence>
<dbReference type="InterPro" id="IPR050486">
    <property type="entry name" value="Mannose-1P_guanyltransferase"/>
</dbReference>
<evidence type="ECO:0000259" key="4">
    <source>
        <dbReference type="Pfam" id="PF02878"/>
    </source>
</evidence>
<dbReference type="GO" id="GO:0016868">
    <property type="term" value="F:intramolecular phosphotransferase activity"/>
    <property type="evidence" value="ECO:0007669"/>
    <property type="project" value="InterPro"/>
</dbReference>
<dbReference type="CDD" id="cd04181">
    <property type="entry name" value="NTP_transferase"/>
    <property type="match status" value="1"/>
</dbReference>
<dbReference type="PANTHER" id="PTHR22572">
    <property type="entry name" value="SUGAR-1-PHOSPHATE GUANYL TRANSFERASE"/>
    <property type="match status" value="1"/>
</dbReference>
<feature type="domain" description="Alpha-D-phosphohexomutase alpha/beta/alpha" evidence="4">
    <location>
        <begin position="382"/>
        <end position="516"/>
    </location>
</feature>
<dbReference type="GO" id="GO:0005975">
    <property type="term" value="P:carbohydrate metabolic process"/>
    <property type="evidence" value="ECO:0007669"/>
    <property type="project" value="InterPro"/>
</dbReference>
<dbReference type="SUPFAM" id="SSF55957">
    <property type="entry name" value="Phosphoglucomutase, C-terminal domain"/>
    <property type="match status" value="1"/>
</dbReference>
<keyword evidence="6" id="KW-0808">Transferase</keyword>
<dbReference type="InterPro" id="IPR011004">
    <property type="entry name" value="Trimer_LpxA-like_sf"/>
</dbReference>
<dbReference type="InterPro" id="IPR005835">
    <property type="entry name" value="NTP_transferase_dom"/>
</dbReference>
<comment type="similarity">
    <text evidence="2">Belongs to the phosphohexose mutase family.</text>
</comment>
<dbReference type="InterPro" id="IPR016055">
    <property type="entry name" value="A-D-PHexomutase_a/b/a-I/II/III"/>
</dbReference>
<evidence type="ECO:0000256" key="2">
    <source>
        <dbReference type="ARBA" id="ARBA00010231"/>
    </source>
</evidence>
<accession>A0A383RG92</accession>
<dbReference type="Gene3D" id="2.160.10.10">
    <property type="entry name" value="Hexapeptide repeat proteins"/>
    <property type="match status" value="1"/>
</dbReference>
<dbReference type="InterPro" id="IPR005844">
    <property type="entry name" value="A-D-PHexomutase_a/b/a-I"/>
</dbReference>
<gene>
    <name evidence="6" type="ORF">PBLR_14034</name>
</gene>
<proteinExistence type="inferred from homology"/>
<dbReference type="InterPro" id="IPR056729">
    <property type="entry name" value="GMPPB_C"/>
</dbReference>
<dbReference type="AlphaFoldDB" id="A0A383RG92"/>